<feature type="compositionally biased region" description="Polar residues" evidence="1">
    <location>
        <begin position="260"/>
        <end position="271"/>
    </location>
</feature>
<evidence type="ECO:0000256" key="1">
    <source>
        <dbReference type="SAM" id="MobiDB-lite"/>
    </source>
</evidence>
<proteinExistence type="predicted"/>
<feature type="region of interest" description="Disordered" evidence="1">
    <location>
        <begin position="186"/>
        <end position="219"/>
    </location>
</feature>
<dbReference type="Proteomes" id="UP000192927">
    <property type="component" value="Unassembled WGS sequence"/>
</dbReference>
<evidence type="ECO:0000313" key="2">
    <source>
        <dbReference type="EMBL" id="SLM39031.1"/>
    </source>
</evidence>
<accession>A0A1W5D7L5</accession>
<name>A0A1W5D7L5_9LECA</name>
<keyword evidence="3" id="KW-1185">Reference proteome</keyword>
<dbReference type="EMBL" id="FWEW01003236">
    <property type="protein sequence ID" value="SLM39031.1"/>
    <property type="molecule type" value="Genomic_DNA"/>
</dbReference>
<organism evidence="2 3">
    <name type="scientific">Lasallia pustulata</name>
    <dbReference type="NCBI Taxonomy" id="136370"/>
    <lineage>
        <taxon>Eukaryota</taxon>
        <taxon>Fungi</taxon>
        <taxon>Dikarya</taxon>
        <taxon>Ascomycota</taxon>
        <taxon>Pezizomycotina</taxon>
        <taxon>Lecanoromycetes</taxon>
        <taxon>OSLEUM clade</taxon>
        <taxon>Umbilicariomycetidae</taxon>
        <taxon>Umbilicariales</taxon>
        <taxon>Umbilicariaceae</taxon>
        <taxon>Lasallia</taxon>
    </lineage>
</organism>
<feature type="compositionally biased region" description="Polar residues" evidence="1">
    <location>
        <begin position="114"/>
        <end position="129"/>
    </location>
</feature>
<feature type="compositionally biased region" description="Polar residues" evidence="1">
    <location>
        <begin position="338"/>
        <end position="347"/>
    </location>
</feature>
<sequence length="470" mass="50365">MSTAVAAAPAPPLAPPHPDREASPKSVYSALASSSHNLPIDRRTSASATTNAASANDPVLISEAVAQQKISPNGKRSPNSARHGLPPKTIVKKEPPSSPEVPAGSRHRPRKLDLSTSTSHAQGSMSSRPSAPLTARESGGLDMHGVGLACLSPGFQTQDPTMREQLQRSISVRDQQRHIIESRLQKTAKPTDGEALRTSELNPFGGGLKTPQTSKKRPPPGLSIVPPSHEQFANERVIQSAPLNQSFTGRHQPHPMTRHIANQPSNLSNTSHIHHVPANQTNNRLPPISDVFAGEGLGVHRESTSGNRNGYYHSNSNSNSSHSNHRPAFPSPGLAPPQSHQHAPPTSRSREYRSAEEAVAEMAGGREELLPKIVHYGGHQPPTPPSPLTGSALVSNKHDHHLAGGTRSGSGRRRARVEYERDMGTPPLGSGPDATRKGPFGQGIDSPDTQRKKKEEFLGLCARAWDLFHS</sequence>
<feature type="region of interest" description="Disordered" evidence="1">
    <location>
        <begin position="1"/>
        <end position="140"/>
    </location>
</feature>
<feature type="compositionally biased region" description="Low complexity" evidence="1">
    <location>
        <begin position="45"/>
        <end position="56"/>
    </location>
</feature>
<protein>
    <submittedName>
        <fullName evidence="2">Uncharacterized protein</fullName>
    </submittedName>
</protein>
<evidence type="ECO:0000313" key="3">
    <source>
        <dbReference type="Proteomes" id="UP000192927"/>
    </source>
</evidence>
<feature type="compositionally biased region" description="Basic and acidic residues" evidence="1">
    <location>
        <begin position="186"/>
        <end position="197"/>
    </location>
</feature>
<feature type="region of interest" description="Disordered" evidence="1">
    <location>
        <begin position="421"/>
        <end position="452"/>
    </location>
</feature>
<feature type="compositionally biased region" description="Low complexity" evidence="1">
    <location>
        <begin position="305"/>
        <end position="322"/>
    </location>
</feature>
<feature type="region of interest" description="Disordered" evidence="1">
    <location>
        <begin position="246"/>
        <end position="361"/>
    </location>
</feature>
<dbReference type="AlphaFoldDB" id="A0A1W5D7L5"/>
<reference evidence="3" key="1">
    <citation type="submission" date="2017-03" db="EMBL/GenBank/DDBJ databases">
        <authorList>
            <person name="Sharma R."/>
            <person name="Thines M."/>
        </authorList>
    </citation>
    <scope>NUCLEOTIDE SEQUENCE [LARGE SCALE GENOMIC DNA]</scope>
</reference>
<feature type="compositionally biased region" description="Polar residues" evidence="1">
    <location>
        <begin position="68"/>
        <end position="80"/>
    </location>
</feature>